<dbReference type="OrthoDB" id="4068927at2"/>
<evidence type="ECO:0000313" key="1">
    <source>
        <dbReference type="EMBL" id="SDF86538.1"/>
    </source>
</evidence>
<dbReference type="Proteomes" id="UP000198863">
    <property type="component" value="Unassembled WGS sequence"/>
</dbReference>
<keyword evidence="2" id="KW-1185">Reference proteome</keyword>
<organism evidence="1 2">
    <name type="scientific">Klenkia brasiliensis</name>
    <dbReference type="NCBI Taxonomy" id="333142"/>
    <lineage>
        <taxon>Bacteria</taxon>
        <taxon>Bacillati</taxon>
        <taxon>Actinomycetota</taxon>
        <taxon>Actinomycetes</taxon>
        <taxon>Geodermatophilales</taxon>
        <taxon>Geodermatophilaceae</taxon>
        <taxon>Klenkia</taxon>
    </lineage>
</organism>
<evidence type="ECO:0000313" key="2">
    <source>
        <dbReference type="Proteomes" id="UP000198863"/>
    </source>
</evidence>
<dbReference type="RefSeq" id="WP_091059793.1">
    <property type="nucleotide sequence ID" value="NZ_FNCF01000002.1"/>
</dbReference>
<accession>A0A1G7PJZ8</accession>
<dbReference type="EMBL" id="FNCF01000002">
    <property type="protein sequence ID" value="SDF86538.1"/>
    <property type="molecule type" value="Genomic_DNA"/>
</dbReference>
<sequence length="272" mass="29610">MAADLAHGAFSDPAPHRVVLPNSPLVRVLAQVRFPQLATMRQEAIPRTLDAVINDLSDGFPLMERSQEVQFSFGPAGFSSDQAGQLWELKSLAGDWTVSIGATSVAMHTGSYADLNDFRTRFEVVLESLAKHVRPPRYDRIGVRFTNRVENPELLANLASLIRPEMIGGGAAVAGRSDVVVQHTLHESLYVLGEDILHARWGSLPAGAVVDPSLPGAAVDSWFLDLDSFRQASGAFSPSDISEEIRKLGKTAYRFFRWAVTDQFLAAHGASS</sequence>
<name>A0A1G7PJZ8_9ACTN</name>
<dbReference type="AlphaFoldDB" id="A0A1G7PJZ8"/>
<protein>
    <submittedName>
        <fullName evidence="1">TIGR04255 family protein</fullName>
    </submittedName>
</protein>
<dbReference type="InterPro" id="IPR026349">
    <property type="entry name" value="CHP04255"/>
</dbReference>
<proteinExistence type="predicted"/>
<gene>
    <name evidence="1" type="ORF">SAMN05660324_1121</name>
</gene>
<reference evidence="2" key="1">
    <citation type="submission" date="2016-10" db="EMBL/GenBank/DDBJ databases">
        <authorList>
            <person name="Varghese N."/>
            <person name="Submissions S."/>
        </authorList>
    </citation>
    <scope>NUCLEOTIDE SEQUENCE [LARGE SCALE GENOMIC DNA]</scope>
    <source>
        <strain evidence="2">DSM 44526</strain>
    </source>
</reference>
<dbReference type="NCBIfam" id="TIGR04255">
    <property type="entry name" value="sporadTIGR04255"/>
    <property type="match status" value="1"/>
</dbReference>